<evidence type="ECO:0000313" key="3">
    <source>
        <dbReference type="EMBL" id="MBV0901395.1"/>
    </source>
</evidence>
<dbReference type="InterPro" id="IPR006311">
    <property type="entry name" value="TAT_signal"/>
</dbReference>
<keyword evidence="4" id="KW-1185">Reference proteome</keyword>
<name>A0AA41FZE3_9EURY</name>
<reference evidence="3" key="1">
    <citation type="submission" date="2021-06" db="EMBL/GenBank/DDBJ databases">
        <title>New haloarchaea isolates fom saline soil.</title>
        <authorList>
            <person name="Duran-Viseras A."/>
            <person name="Sanchez-Porro C.S."/>
            <person name="Ventosa A."/>
        </authorList>
    </citation>
    <scope>NUCLEOTIDE SEQUENCE</scope>
    <source>
        <strain evidence="3">JCM 18369</strain>
    </source>
</reference>
<dbReference type="InterPro" id="IPR017946">
    <property type="entry name" value="PLC-like_Pdiesterase_TIM-brl"/>
</dbReference>
<organism evidence="3 4">
    <name type="scientific">Haloarcula salina</name>
    <dbReference type="NCBI Taxonomy" id="1429914"/>
    <lineage>
        <taxon>Archaea</taxon>
        <taxon>Methanobacteriati</taxon>
        <taxon>Methanobacteriota</taxon>
        <taxon>Stenosarchaea group</taxon>
        <taxon>Halobacteria</taxon>
        <taxon>Halobacteriales</taxon>
        <taxon>Haloarculaceae</taxon>
        <taxon>Haloarcula</taxon>
    </lineage>
</organism>
<dbReference type="InterPro" id="IPR030395">
    <property type="entry name" value="GP_PDE_dom"/>
</dbReference>
<dbReference type="CDD" id="cd08556">
    <property type="entry name" value="GDPD"/>
    <property type="match status" value="1"/>
</dbReference>
<comment type="caution">
    <text evidence="3">The sequence shown here is derived from an EMBL/GenBank/DDBJ whole genome shotgun (WGS) entry which is preliminary data.</text>
</comment>
<dbReference type="SUPFAM" id="SSF51695">
    <property type="entry name" value="PLC-like phosphodiesterases"/>
    <property type="match status" value="1"/>
</dbReference>
<dbReference type="PROSITE" id="PS51704">
    <property type="entry name" value="GP_PDE"/>
    <property type="match status" value="1"/>
</dbReference>
<dbReference type="EMBL" id="JAHQXE010000002">
    <property type="protein sequence ID" value="MBV0901395.1"/>
    <property type="molecule type" value="Genomic_DNA"/>
</dbReference>
<dbReference type="Pfam" id="PF03009">
    <property type="entry name" value="GDPD"/>
    <property type="match status" value="1"/>
</dbReference>
<protein>
    <submittedName>
        <fullName evidence="3">Glycerophosphodiester phosphodiesterase</fullName>
    </submittedName>
</protein>
<feature type="compositionally biased region" description="Low complexity" evidence="1">
    <location>
        <begin position="22"/>
        <end position="32"/>
    </location>
</feature>
<dbReference type="PANTHER" id="PTHR46211">
    <property type="entry name" value="GLYCEROPHOSPHORYL DIESTER PHOSPHODIESTERASE"/>
    <property type="match status" value="1"/>
</dbReference>
<gene>
    <name evidence="3" type="ORF">KTS37_06285</name>
</gene>
<dbReference type="GO" id="GO:0006629">
    <property type="term" value="P:lipid metabolic process"/>
    <property type="evidence" value="ECO:0007669"/>
    <property type="project" value="InterPro"/>
</dbReference>
<dbReference type="PANTHER" id="PTHR46211:SF14">
    <property type="entry name" value="GLYCEROPHOSPHODIESTER PHOSPHODIESTERASE"/>
    <property type="match status" value="1"/>
</dbReference>
<dbReference type="Gene3D" id="3.20.20.190">
    <property type="entry name" value="Phosphatidylinositol (PI) phosphodiesterase"/>
    <property type="match status" value="1"/>
</dbReference>
<evidence type="ECO:0000313" key="4">
    <source>
        <dbReference type="Proteomes" id="UP001166304"/>
    </source>
</evidence>
<evidence type="ECO:0000259" key="2">
    <source>
        <dbReference type="PROSITE" id="PS51704"/>
    </source>
</evidence>
<feature type="domain" description="GP-PDE" evidence="2">
    <location>
        <begin position="65"/>
        <end position="340"/>
    </location>
</feature>
<evidence type="ECO:0000256" key="1">
    <source>
        <dbReference type="SAM" id="MobiDB-lite"/>
    </source>
</evidence>
<dbReference type="PROSITE" id="PS51318">
    <property type="entry name" value="TAT"/>
    <property type="match status" value="1"/>
</dbReference>
<accession>A0AA41FZE3</accession>
<dbReference type="RefSeq" id="WP_162412610.1">
    <property type="nucleotide sequence ID" value="NZ_JAHQXE010000002.1"/>
</dbReference>
<feature type="compositionally biased region" description="Basic and acidic residues" evidence="1">
    <location>
        <begin position="42"/>
        <end position="54"/>
    </location>
</feature>
<sequence length="340" mass="36603">MSRYIGRRTFVEGTAATLAGAGLAGTVSAQQSEDADDGDGEQGERGERGQGEHDDGAEDAMTDDPTLVAHRGFAGVYPENTELAVEAASFGGPGTDTAHRRADVIEVDVVPTADGTLVTFHDDGLAGRDGGERGLTDAEGLVFETDTDTVTSAAVLGTEETVPTLETVLDSIPPSVGVNLEFKNPGSEDLRFAESLSEDALATQKELWRPYTERALSLASEYDNEVLVSSFYEAALATVRETDDSIPVAFLFWDSIETGLEITRRYDCEALNVPRNMVQGTPLFNDEYYVEGGFSDVDLVEIAHGEDREVNVWTVETWYQAQELGRAGVDGLIADYPTIL</sequence>
<dbReference type="GO" id="GO:0008081">
    <property type="term" value="F:phosphoric diester hydrolase activity"/>
    <property type="evidence" value="ECO:0007669"/>
    <property type="project" value="InterPro"/>
</dbReference>
<dbReference type="Proteomes" id="UP001166304">
    <property type="component" value="Unassembled WGS sequence"/>
</dbReference>
<feature type="region of interest" description="Disordered" evidence="1">
    <location>
        <begin position="22"/>
        <end position="62"/>
    </location>
</feature>
<proteinExistence type="predicted"/>
<dbReference type="AlphaFoldDB" id="A0AA41FZE3"/>